<dbReference type="Gene3D" id="3.40.50.12230">
    <property type="match status" value="1"/>
</dbReference>
<reference evidence="3" key="1">
    <citation type="journal article" date="2019" name="Int. J. Syst. Evol. Microbiol.">
        <title>The Global Catalogue of Microorganisms (GCM) 10K type strain sequencing project: providing services to taxonomists for standard genome sequencing and annotation.</title>
        <authorList>
            <consortium name="The Broad Institute Genomics Platform"/>
            <consortium name="The Broad Institute Genome Sequencing Center for Infectious Disease"/>
            <person name="Wu L."/>
            <person name="Ma J."/>
        </authorList>
    </citation>
    <scope>NUCLEOTIDE SEQUENCE [LARGE SCALE GENOMIC DNA]</scope>
    <source>
        <strain evidence="3">CGMCC 1.16444</strain>
    </source>
</reference>
<name>A0ABV9Z4G7_9HYPH</name>
<dbReference type="RefSeq" id="WP_114956760.1">
    <property type="nucleotide sequence ID" value="NZ_JBHSJF010000006.1"/>
</dbReference>
<dbReference type="Pfam" id="PF00551">
    <property type="entry name" value="Formyl_trans_N"/>
    <property type="match status" value="1"/>
</dbReference>
<keyword evidence="3" id="KW-1185">Reference proteome</keyword>
<sequence>MRIALIGSRWFGAEMFQILHARGHDLHVVAPDPEDRLAKAAEAAGVPLVCHAGRKRVTHDDLPGEFDVVLAAYSHAFIPLDKARIASLGYHPSLLPRWRGIASIEWTVKAGDPIAGGSVYHLTDEMDAGGIAAQDWCFVLPGEDDASLWRRELAPMGIRLLTQVIDEIAETGTCKATPQDPRFVTLAPRIKDETPAA</sequence>
<accession>A0ABV9Z4G7</accession>
<feature type="domain" description="Formyl transferase N-terminal" evidence="1">
    <location>
        <begin position="69"/>
        <end position="151"/>
    </location>
</feature>
<evidence type="ECO:0000259" key="1">
    <source>
        <dbReference type="Pfam" id="PF00551"/>
    </source>
</evidence>
<protein>
    <submittedName>
        <fullName evidence="2">Formyltransferase family protein</fullName>
    </submittedName>
</protein>
<proteinExistence type="predicted"/>
<evidence type="ECO:0000313" key="3">
    <source>
        <dbReference type="Proteomes" id="UP001595796"/>
    </source>
</evidence>
<gene>
    <name evidence="2" type="ORF">ACFPFW_13470</name>
</gene>
<comment type="caution">
    <text evidence="2">The sequence shown here is derived from an EMBL/GenBank/DDBJ whole genome shotgun (WGS) entry which is preliminary data.</text>
</comment>
<dbReference type="InterPro" id="IPR036477">
    <property type="entry name" value="Formyl_transf_N_sf"/>
</dbReference>
<dbReference type="EMBL" id="JBHSJF010000006">
    <property type="protein sequence ID" value="MFC5069021.1"/>
    <property type="molecule type" value="Genomic_DNA"/>
</dbReference>
<dbReference type="PANTHER" id="PTHR11138">
    <property type="entry name" value="METHIONYL-TRNA FORMYLTRANSFERASE"/>
    <property type="match status" value="1"/>
</dbReference>
<dbReference type="Proteomes" id="UP001595796">
    <property type="component" value="Unassembled WGS sequence"/>
</dbReference>
<organism evidence="2 3">
    <name type="scientific">Flaviflagellibacter deserti</name>
    <dbReference type="NCBI Taxonomy" id="2267266"/>
    <lineage>
        <taxon>Bacteria</taxon>
        <taxon>Pseudomonadati</taxon>
        <taxon>Pseudomonadota</taxon>
        <taxon>Alphaproteobacteria</taxon>
        <taxon>Hyphomicrobiales</taxon>
        <taxon>Flaviflagellibacter</taxon>
    </lineage>
</organism>
<dbReference type="PANTHER" id="PTHR11138:SF5">
    <property type="entry name" value="METHIONYL-TRNA FORMYLTRANSFERASE, MITOCHONDRIAL"/>
    <property type="match status" value="1"/>
</dbReference>
<evidence type="ECO:0000313" key="2">
    <source>
        <dbReference type="EMBL" id="MFC5069021.1"/>
    </source>
</evidence>
<dbReference type="InterPro" id="IPR002376">
    <property type="entry name" value="Formyl_transf_N"/>
</dbReference>
<dbReference type="SUPFAM" id="SSF53328">
    <property type="entry name" value="Formyltransferase"/>
    <property type="match status" value="1"/>
</dbReference>